<gene>
    <name evidence="1" type="ORF">JYU34_003023</name>
</gene>
<dbReference type="EMBL" id="JAHIBW010000005">
    <property type="protein sequence ID" value="KAG7310270.1"/>
    <property type="molecule type" value="Genomic_DNA"/>
</dbReference>
<sequence length="52" mass="5406">MKYRAGSFVAGTGAERRGAVRAVRRGGTPASGEIPTNYLIVVTGATSAQHCR</sequence>
<dbReference type="Proteomes" id="UP000823941">
    <property type="component" value="Chromosome 5"/>
</dbReference>
<accession>A0ABQ7QYY4</accession>
<reference evidence="1 2" key="1">
    <citation type="submission" date="2021-06" db="EMBL/GenBank/DDBJ databases">
        <title>A haploid diamondback moth (Plutella xylostella L.) genome assembly resolves 31 chromosomes and identifies a diamide resistance mutation.</title>
        <authorList>
            <person name="Ward C.M."/>
            <person name="Perry K.D."/>
            <person name="Baker G."/>
            <person name="Powis K."/>
            <person name="Heckel D.G."/>
            <person name="Baxter S.W."/>
        </authorList>
    </citation>
    <scope>NUCLEOTIDE SEQUENCE [LARGE SCALE GENOMIC DNA]</scope>
    <source>
        <strain evidence="1 2">LV</strain>
        <tissue evidence="1">Single pupa</tissue>
    </source>
</reference>
<evidence type="ECO:0000313" key="1">
    <source>
        <dbReference type="EMBL" id="KAG7310270.1"/>
    </source>
</evidence>
<organism evidence="1 2">
    <name type="scientific">Plutella xylostella</name>
    <name type="common">Diamondback moth</name>
    <name type="synonym">Plutella maculipennis</name>
    <dbReference type="NCBI Taxonomy" id="51655"/>
    <lineage>
        <taxon>Eukaryota</taxon>
        <taxon>Metazoa</taxon>
        <taxon>Ecdysozoa</taxon>
        <taxon>Arthropoda</taxon>
        <taxon>Hexapoda</taxon>
        <taxon>Insecta</taxon>
        <taxon>Pterygota</taxon>
        <taxon>Neoptera</taxon>
        <taxon>Endopterygota</taxon>
        <taxon>Lepidoptera</taxon>
        <taxon>Glossata</taxon>
        <taxon>Ditrysia</taxon>
        <taxon>Yponomeutoidea</taxon>
        <taxon>Plutellidae</taxon>
        <taxon>Plutella</taxon>
    </lineage>
</organism>
<keyword evidence="2" id="KW-1185">Reference proteome</keyword>
<evidence type="ECO:0000313" key="2">
    <source>
        <dbReference type="Proteomes" id="UP000823941"/>
    </source>
</evidence>
<name>A0ABQ7QYY4_PLUXY</name>
<protein>
    <submittedName>
        <fullName evidence="1">Uncharacterized protein</fullName>
    </submittedName>
</protein>
<proteinExistence type="predicted"/>
<comment type="caution">
    <text evidence="1">The sequence shown here is derived from an EMBL/GenBank/DDBJ whole genome shotgun (WGS) entry which is preliminary data.</text>
</comment>